<proteinExistence type="predicted"/>
<reference evidence="2" key="1">
    <citation type="submission" date="2022-03" db="EMBL/GenBank/DDBJ databases">
        <authorList>
            <person name="Martin H S."/>
        </authorList>
    </citation>
    <scope>NUCLEOTIDE SEQUENCE</scope>
</reference>
<dbReference type="EMBL" id="OW152823">
    <property type="protein sequence ID" value="CAH2039597.1"/>
    <property type="molecule type" value="Genomic_DNA"/>
</dbReference>
<dbReference type="Proteomes" id="UP000837857">
    <property type="component" value="Chromosome 11"/>
</dbReference>
<accession>A0ABN8HPX5</accession>
<keyword evidence="3" id="KW-1185">Reference proteome</keyword>
<evidence type="ECO:0000313" key="3">
    <source>
        <dbReference type="Proteomes" id="UP000837857"/>
    </source>
</evidence>
<feature type="compositionally biased region" description="Basic and acidic residues" evidence="1">
    <location>
        <begin position="49"/>
        <end position="73"/>
    </location>
</feature>
<feature type="non-terminal residue" evidence="2">
    <location>
        <position position="1"/>
    </location>
</feature>
<feature type="compositionally biased region" description="Pro residues" evidence="1">
    <location>
        <begin position="11"/>
        <end position="45"/>
    </location>
</feature>
<evidence type="ECO:0000256" key="1">
    <source>
        <dbReference type="SAM" id="MobiDB-lite"/>
    </source>
</evidence>
<protein>
    <submittedName>
        <fullName evidence="2">Uncharacterized protein</fullName>
    </submittedName>
</protein>
<organism evidence="2 3">
    <name type="scientific">Iphiclides podalirius</name>
    <name type="common">scarce swallowtail</name>
    <dbReference type="NCBI Taxonomy" id="110791"/>
    <lineage>
        <taxon>Eukaryota</taxon>
        <taxon>Metazoa</taxon>
        <taxon>Ecdysozoa</taxon>
        <taxon>Arthropoda</taxon>
        <taxon>Hexapoda</taxon>
        <taxon>Insecta</taxon>
        <taxon>Pterygota</taxon>
        <taxon>Neoptera</taxon>
        <taxon>Endopterygota</taxon>
        <taxon>Lepidoptera</taxon>
        <taxon>Glossata</taxon>
        <taxon>Ditrysia</taxon>
        <taxon>Papilionoidea</taxon>
        <taxon>Papilionidae</taxon>
        <taxon>Papilioninae</taxon>
        <taxon>Iphiclides</taxon>
    </lineage>
</organism>
<feature type="region of interest" description="Disordered" evidence="1">
    <location>
        <begin position="1"/>
        <end position="74"/>
    </location>
</feature>
<evidence type="ECO:0000313" key="2">
    <source>
        <dbReference type="EMBL" id="CAH2039597.1"/>
    </source>
</evidence>
<sequence>MNDEKEAVILPPLPDHPPPLPPCPPPELPKPPPPPPLDVPLPPPLATEDIPKPVDEPNNENKKEQESENKGSDNECFNFLQSTAICPSATGTWPDNLERDVLQQLPVKRKFGVEIGMKSLFLVSIVNLEDSTVLHTKAPLKGGGIFIQEVDQNQEVLENIQLHQHQVMNLRIRKL</sequence>
<gene>
    <name evidence="2" type="ORF">IPOD504_LOCUS1808</name>
</gene>
<name>A0ABN8HPX5_9NEOP</name>